<keyword evidence="3" id="KW-1185">Reference proteome</keyword>
<feature type="compositionally biased region" description="Low complexity" evidence="1">
    <location>
        <begin position="327"/>
        <end position="336"/>
    </location>
</feature>
<reference evidence="2" key="1">
    <citation type="submission" date="2013-11" db="EMBL/GenBank/DDBJ databases">
        <title>Draft genome sequence of the broad-host-range Rhizobium sp. LPU83 strain, a member of the low-genetic diversity Oregon-like Rhizobium sp. group.</title>
        <authorList>
            <person name="Wibberg D."/>
            <person name="Puehler A."/>
            <person name="Schlueter A."/>
        </authorList>
    </citation>
    <scope>NUCLEOTIDE SEQUENCE [LARGE SCALE GENOMIC DNA]</scope>
    <source>
        <strain evidence="2">LPU83</strain>
    </source>
</reference>
<feature type="region of interest" description="Disordered" evidence="1">
    <location>
        <begin position="117"/>
        <end position="181"/>
    </location>
</feature>
<dbReference type="HOGENOM" id="CLU_544979_0_0_5"/>
<feature type="region of interest" description="Disordered" evidence="1">
    <location>
        <begin position="478"/>
        <end position="500"/>
    </location>
</feature>
<accession>W6R8X0</accession>
<sequence>MPFLDNLRSGIIETANSLGMNPEDLATIMSYETGGTFNPMKRGPTTQYGQHEGLIQFGQPQRAEYGVDLSSNDAARSSQLGADGAVAKYFRAHGWQPGMSGLDAYSVVNAGRPGRYNASDANNGGAPGSVSDKWSNQMAGHRAKAQSLLGGGEPSDIPSQGFTREAPQDTSRFQASSDTPANVQTVNTQNVTPRAPTPSPEGFLSRLGSMLVSQANAGELPQEPALNAVAEQASSHQVNTSDPLGEQQMPSLIDRLLQGDIGGFRDNVQGFEQGVGQPTQGVPADMGTAPQVSPTGDASSAPAGLTPAQAALLRNYPSPQQRAETMQQSQQQPGQGDPRTWTMSDIMPQSFNLMSPPVDMTPQQPPTQPLPAAPNQRSGVMSDEFTQNPAPAMPPLDAPRTVGPAPAIAGVQQPAPMQGPNQPAPMQGPNFPQLPQTGPVPATKPNAKKAFDTMGFLSALGSVAAAFAGPGSPEIHPASLSGVSHRPDGFSGLPMPKGLL</sequence>
<evidence type="ECO:0000313" key="3">
    <source>
        <dbReference type="Proteomes" id="UP000019443"/>
    </source>
</evidence>
<dbReference type="SUPFAM" id="SSF53955">
    <property type="entry name" value="Lysozyme-like"/>
    <property type="match status" value="1"/>
</dbReference>
<dbReference type="InterPro" id="IPR023346">
    <property type="entry name" value="Lysozyme-like_dom_sf"/>
</dbReference>
<dbReference type="RefSeq" id="WP_051509076.1">
    <property type="nucleotide sequence ID" value="NZ_HG916852.1"/>
</dbReference>
<feature type="region of interest" description="Disordered" evidence="1">
    <location>
        <begin position="264"/>
        <end position="303"/>
    </location>
</feature>
<feature type="region of interest" description="Disordered" evidence="1">
    <location>
        <begin position="318"/>
        <end position="344"/>
    </location>
</feature>
<dbReference type="Proteomes" id="UP000019443">
    <property type="component" value="Chromosome"/>
</dbReference>
<gene>
    <name evidence="2" type="ORF">LPU83_1704</name>
</gene>
<dbReference type="KEGG" id="rhl:LPU83_1704"/>
<dbReference type="PATRIC" id="fig|348824.6.peg.1826"/>
<protein>
    <recommendedName>
        <fullName evidence="4">Transglycosylase SLT domain-containing protein</fullName>
    </recommendedName>
</protein>
<evidence type="ECO:0000256" key="1">
    <source>
        <dbReference type="SAM" id="MobiDB-lite"/>
    </source>
</evidence>
<evidence type="ECO:0000313" key="2">
    <source>
        <dbReference type="EMBL" id="CDM57369.1"/>
    </source>
</evidence>
<evidence type="ECO:0008006" key="4">
    <source>
        <dbReference type="Google" id="ProtNLM"/>
    </source>
</evidence>
<organism evidence="2 3">
    <name type="scientific">Rhizobium favelukesii</name>
    <dbReference type="NCBI Taxonomy" id="348824"/>
    <lineage>
        <taxon>Bacteria</taxon>
        <taxon>Pseudomonadati</taxon>
        <taxon>Pseudomonadota</taxon>
        <taxon>Alphaproteobacteria</taxon>
        <taxon>Hyphomicrobiales</taxon>
        <taxon>Rhizobiaceae</taxon>
        <taxon>Rhizobium/Agrobacterium group</taxon>
        <taxon>Rhizobium</taxon>
    </lineage>
</organism>
<dbReference type="EMBL" id="HG916852">
    <property type="protein sequence ID" value="CDM57369.1"/>
    <property type="molecule type" value="Genomic_DNA"/>
</dbReference>
<proteinExistence type="predicted"/>
<feature type="region of interest" description="Disordered" evidence="1">
    <location>
        <begin position="357"/>
        <end position="382"/>
    </location>
</feature>
<feature type="compositionally biased region" description="Pro residues" evidence="1">
    <location>
        <begin position="363"/>
        <end position="372"/>
    </location>
</feature>
<feature type="compositionally biased region" description="Polar residues" evidence="1">
    <location>
        <begin position="157"/>
        <end position="181"/>
    </location>
</feature>
<name>W6R8X0_9HYPH</name>
<dbReference type="AlphaFoldDB" id="W6R8X0"/>
<dbReference type="eggNOG" id="ENOG5032MNV">
    <property type="taxonomic scope" value="Bacteria"/>
</dbReference>